<proteinExistence type="predicted"/>
<evidence type="ECO:0000313" key="1">
    <source>
        <dbReference type="EMBL" id="CAD7250861.1"/>
    </source>
</evidence>
<dbReference type="Proteomes" id="UP000677054">
    <property type="component" value="Unassembled WGS sequence"/>
</dbReference>
<evidence type="ECO:0000313" key="2">
    <source>
        <dbReference type="Proteomes" id="UP000677054"/>
    </source>
</evidence>
<dbReference type="AlphaFoldDB" id="A0A7R9FQ84"/>
<protein>
    <submittedName>
        <fullName evidence="1">Uncharacterized protein</fullName>
    </submittedName>
</protein>
<reference evidence="1" key="1">
    <citation type="submission" date="2020-11" db="EMBL/GenBank/DDBJ databases">
        <authorList>
            <person name="Tran Van P."/>
        </authorList>
    </citation>
    <scope>NUCLEOTIDE SEQUENCE</scope>
</reference>
<feature type="non-terminal residue" evidence="1">
    <location>
        <position position="1"/>
    </location>
</feature>
<dbReference type="EMBL" id="LR902634">
    <property type="protein sequence ID" value="CAD7250861.1"/>
    <property type="molecule type" value="Genomic_DNA"/>
</dbReference>
<keyword evidence="2" id="KW-1185">Reference proteome</keyword>
<feature type="non-terminal residue" evidence="1">
    <location>
        <position position="103"/>
    </location>
</feature>
<gene>
    <name evidence="1" type="ORF">DSTB1V02_LOCUS10630</name>
</gene>
<sequence>PRNFYQETVVDTICIHYEERNLELKNRRELRMGGDETQRLPTSDGKVKRKATLQHEKILADSFCLEAGRFQVHVDDVVWDCMLNQDGAPYHTAGFEFHAIEET</sequence>
<name>A0A7R9FQ84_9CRUS</name>
<organism evidence="1">
    <name type="scientific">Darwinula stevensoni</name>
    <dbReference type="NCBI Taxonomy" id="69355"/>
    <lineage>
        <taxon>Eukaryota</taxon>
        <taxon>Metazoa</taxon>
        <taxon>Ecdysozoa</taxon>
        <taxon>Arthropoda</taxon>
        <taxon>Crustacea</taxon>
        <taxon>Oligostraca</taxon>
        <taxon>Ostracoda</taxon>
        <taxon>Podocopa</taxon>
        <taxon>Podocopida</taxon>
        <taxon>Darwinulocopina</taxon>
        <taxon>Darwinuloidea</taxon>
        <taxon>Darwinulidae</taxon>
        <taxon>Darwinula</taxon>
    </lineage>
</organism>
<accession>A0A7R9FQ84</accession>
<dbReference type="EMBL" id="CAJPEV010003117">
    <property type="protein sequence ID" value="CAG0898968.1"/>
    <property type="molecule type" value="Genomic_DNA"/>
</dbReference>